<dbReference type="PANTHER" id="PTHR43637:SF1">
    <property type="entry name" value="UPF0273 PROTEIN TM_0370"/>
    <property type="match status" value="1"/>
</dbReference>
<accession>A0A8T3YQH6</accession>
<evidence type="ECO:0000313" key="4">
    <source>
        <dbReference type="EMBL" id="MBI4210409.1"/>
    </source>
</evidence>
<dbReference type="Gene3D" id="3.40.50.300">
    <property type="entry name" value="P-loop containing nucleotide triphosphate hydrolases"/>
    <property type="match status" value="1"/>
</dbReference>
<name>A0A8T3YQH6_9ARCH</name>
<keyword evidence="2" id="KW-0067">ATP-binding</keyword>
<organism evidence="4 5">
    <name type="scientific">Candidatus Iainarchaeum sp</name>
    <dbReference type="NCBI Taxonomy" id="3101447"/>
    <lineage>
        <taxon>Archaea</taxon>
        <taxon>Candidatus Iainarchaeota</taxon>
        <taxon>Candidatus Iainarchaeia</taxon>
        <taxon>Candidatus Iainarchaeales</taxon>
        <taxon>Candidatus Iainarchaeaceae</taxon>
        <taxon>Candidatus Iainarchaeum</taxon>
    </lineage>
</organism>
<evidence type="ECO:0000256" key="1">
    <source>
        <dbReference type="ARBA" id="ARBA00022741"/>
    </source>
</evidence>
<evidence type="ECO:0000313" key="5">
    <source>
        <dbReference type="Proteomes" id="UP000732298"/>
    </source>
</evidence>
<dbReference type="Proteomes" id="UP000732298">
    <property type="component" value="Unassembled WGS sequence"/>
</dbReference>
<gene>
    <name evidence="4" type="ORF">HY544_02805</name>
</gene>
<dbReference type="PROSITE" id="PS51146">
    <property type="entry name" value="KAIC"/>
    <property type="match status" value="1"/>
</dbReference>
<dbReference type="Pfam" id="PF06745">
    <property type="entry name" value="ATPase"/>
    <property type="match status" value="1"/>
</dbReference>
<dbReference type="SUPFAM" id="SSF52540">
    <property type="entry name" value="P-loop containing nucleoside triphosphate hydrolases"/>
    <property type="match status" value="1"/>
</dbReference>
<dbReference type="InterPro" id="IPR014774">
    <property type="entry name" value="KaiC-like_dom"/>
</dbReference>
<dbReference type="InterPro" id="IPR010624">
    <property type="entry name" value="KaiC_dom"/>
</dbReference>
<keyword evidence="1" id="KW-0547">Nucleotide-binding</keyword>
<evidence type="ECO:0000256" key="2">
    <source>
        <dbReference type="ARBA" id="ARBA00022840"/>
    </source>
</evidence>
<reference evidence="4" key="1">
    <citation type="submission" date="2020-07" db="EMBL/GenBank/DDBJ databases">
        <title>Huge and variable diversity of episymbiotic CPR bacteria and DPANN archaea in groundwater ecosystems.</title>
        <authorList>
            <person name="He C.Y."/>
            <person name="Keren R."/>
            <person name="Whittaker M."/>
            <person name="Farag I.F."/>
            <person name="Doudna J."/>
            <person name="Cate J.H.D."/>
            <person name="Banfield J.F."/>
        </authorList>
    </citation>
    <scope>NUCLEOTIDE SEQUENCE</scope>
    <source>
        <strain evidence="4">NC_groundwater_1296_Ag_S-0.2um_52_80</strain>
    </source>
</reference>
<dbReference type="InterPro" id="IPR027417">
    <property type="entry name" value="P-loop_NTPase"/>
</dbReference>
<protein>
    <submittedName>
        <fullName evidence="4">ATPase</fullName>
    </submittedName>
</protein>
<dbReference type="AlphaFoldDB" id="A0A8T3YQH6"/>
<feature type="domain" description="KaiC" evidence="3">
    <location>
        <begin position="2"/>
        <end position="246"/>
    </location>
</feature>
<sequence>MDRVATGISGFDELVEGGFPEGRSVLLSGGCGTGKTIFCTQYIYNGVKKFGDPGIYVTLDERPELIRQDMLRFGWDLKKLEDSDKLQIIDGSLAKIGMPSEEEFSMPATGFDIDKLLLEILRTTKRIGAKRLVIDSIPALGFNFQNENDVRNAILKLSYLLMRMGVTTIMTSEISDGANKFGKYGIEEYVVDGVLVMHYLGIGTRSNRTLHIRKMRATKHSEDLHPIQITDTGIAVHRVEKEYEDA</sequence>
<dbReference type="PANTHER" id="PTHR43637">
    <property type="entry name" value="UPF0273 PROTEIN TM_0370"/>
    <property type="match status" value="1"/>
</dbReference>
<dbReference type="GO" id="GO:0005524">
    <property type="term" value="F:ATP binding"/>
    <property type="evidence" value="ECO:0007669"/>
    <property type="project" value="UniProtKB-KW"/>
</dbReference>
<proteinExistence type="predicted"/>
<comment type="caution">
    <text evidence="4">The sequence shown here is derived from an EMBL/GenBank/DDBJ whole genome shotgun (WGS) entry which is preliminary data.</text>
</comment>
<dbReference type="EMBL" id="JACQPB010000034">
    <property type="protein sequence ID" value="MBI4210409.1"/>
    <property type="molecule type" value="Genomic_DNA"/>
</dbReference>
<evidence type="ECO:0000259" key="3">
    <source>
        <dbReference type="PROSITE" id="PS51146"/>
    </source>
</evidence>
<dbReference type="CDD" id="cd01124">
    <property type="entry name" value="KaiC-like"/>
    <property type="match status" value="1"/>
</dbReference>